<dbReference type="PROSITE" id="PS50893">
    <property type="entry name" value="ABC_TRANSPORTER_2"/>
    <property type="match status" value="1"/>
</dbReference>
<organism evidence="4 5">
    <name type="scientific">Lentibacillus amyloliquefaciens</name>
    <dbReference type="NCBI Taxonomy" id="1472767"/>
    <lineage>
        <taxon>Bacteria</taxon>
        <taxon>Bacillati</taxon>
        <taxon>Bacillota</taxon>
        <taxon>Bacilli</taxon>
        <taxon>Bacillales</taxon>
        <taxon>Bacillaceae</taxon>
        <taxon>Lentibacillus</taxon>
    </lineage>
</organism>
<evidence type="ECO:0000259" key="3">
    <source>
        <dbReference type="PROSITE" id="PS50893"/>
    </source>
</evidence>
<dbReference type="GO" id="GO:0005524">
    <property type="term" value="F:ATP binding"/>
    <property type="evidence" value="ECO:0007669"/>
    <property type="project" value="UniProtKB-KW"/>
</dbReference>
<dbReference type="PROSITE" id="PS00211">
    <property type="entry name" value="ABC_TRANSPORTER_1"/>
    <property type="match status" value="1"/>
</dbReference>
<dbReference type="PANTHER" id="PTHR43582">
    <property type="entry name" value="LINEARMYCIN RESISTANCE ATP-BINDING PROTEIN LNRL"/>
    <property type="match status" value="1"/>
</dbReference>
<dbReference type="InterPro" id="IPR027417">
    <property type="entry name" value="P-loop_NTPase"/>
</dbReference>
<evidence type="ECO:0000313" key="5">
    <source>
        <dbReference type="Proteomes" id="UP000050331"/>
    </source>
</evidence>
<dbReference type="InterPro" id="IPR003593">
    <property type="entry name" value="AAA+_ATPase"/>
</dbReference>
<dbReference type="InterPro" id="IPR003439">
    <property type="entry name" value="ABC_transporter-like_ATP-bd"/>
</dbReference>
<dbReference type="STRING" id="1472767.AOX59_13380"/>
<dbReference type="InterPro" id="IPR017871">
    <property type="entry name" value="ABC_transporter-like_CS"/>
</dbReference>
<dbReference type="SMART" id="SM00382">
    <property type="entry name" value="AAA"/>
    <property type="match status" value="1"/>
</dbReference>
<sequence length="310" mass="35024">MIELVDLTKKFKQNEAVKNLNMFIEKGEIIGLLGPNGAGKSTAISMMASLSEPTGGDVRFNNKSILKNPAPLREIVGMVPQEIALYDDLTAEENMQFFGRIYRLRGQALKRKIDEVLEQIGLSERRKQVVSKFSGGMKRRLNIGVAMLHDPELLIMDEPAVGIDPQSRNYILETVKRLNEERQMTVLYTSHYMEEVEFLCDRIYIMDQGNLIASGTKEEIKQILSAEKTISIKTNRLNDQFITLLEESPTINQVVAGEKEVTITAPKKINMFPTLINLAEEAELELRSVDVKTPTLEDVFLHLTGRALRD</sequence>
<dbReference type="PANTHER" id="PTHR43582:SF2">
    <property type="entry name" value="LINEARMYCIN RESISTANCE ATP-BINDING PROTEIN LNRL"/>
    <property type="match status" value="1"/>
</dbReference>
<protein>
    <submittedName>
        <fullName evidence="4">Antibiotic ABC transporter ATP-binding protein</fullName>
    </submittedName>
</protein>
<dbReference type="AlphaFoldDB" id="A0A0U3W8N3"/>
<dbReference type="Gene3D" id="3.40.50.300">
    <property type="entry name" value="P-loop containing nucleotide triphosphate hydrolases"/>
    <property type="match status" value="1"/>
</dbReference>
<reference evidence="4 5" key="1">
    <citation type="submission" date="2016-01" db="EMBL/GenBank/DDBJ databases">
        <title>Complete genome sequence of strain Lentibacillus amyloliquefaciens LAM0015T isolated from saline sediment.</title>
        <authorList>
            <person name="Wang J.-L."/>
            <person name="He M.-X."/>
        </authorList>
    </citation>
    <scope>NUCLEOTIDE SEQUENCE [LARGE SCALE GENOMIC DNA]</scope>
    <source>
        <strain evidence="4 5">LAM0015</strain>
    </source>
</reference>
<dbReference type="EMBL" id="CP013862">
    <property type="protein sequence ID" value="ALX49472.1"/>
    <property type="molecule type" value="Genomic_DNA"/>
</dbReference>
<dbReference type="OrthoDB" id="9804819at2"/>
<dbReference type="SUPFAM" id="SSF52540">
    <property type="entry name" value="P-loop containing nucleoside triphosphate hydrolases"/>
    <property type="match status" value="1"/>
</dbReference>
<evidence type="ECO:0000313" key="4">
    <source>
        <dbReference type="EMBL" id="ALX49472.1"/>
    </source>
</evidence>
<keyword evidence="1" id="KW-0547">Nucleotide-binding</keyword>
<evidence type="ECO:0000256" key="1">
    <source>
        <dbReference type="ARBA" id="ARBA00022741"/>
    </source>
</evidence>
<evidence type="ECO:0000256" key="2">
    <source>
        <dbReference type="ARBA" id="ARBA00022840"/>
    </source>
</evidence>
<accession>A0A0U3W8N3</accession>
<name>A0A0U3W8N3_9BACI</name>
<gene>
    <name evidence="4" type="ORF">AOX59_13380</name>
</gene>
<dbReference type="Pfam" id="PF00005">
    <property type="entry name" value="ABC_tran"/>
    <property type="match status" value="1"/>
</dbReference>
<dbReference type="GO" id="GO:0016887">
    <property type="term" value="F:ATP hydrolysis activity"/>
    <property type="evidence" value="ECO:0007669"/>
    <property type="project" value="InterPro"/>
</dbReference>
<proteinExistence type="predicted"/>
<dbReference type="RefSeq" id="WP_068446272.1">
    <property type="nucleotide sequence ID" value="NZ_CP013862.1"/>
</dbReference>
<dbReference type="Proteomes" id="UP000050331">
    <property type="component" value="Chromosome"/>
</dbReference>
<dbReference type="KEGG" id="lao:AOX59_13380"/>
<feature type="domain" description="ABC transporter" evidence="3">
    <location>
        <begin position="2"/>
        <end position="233"/>
    </location>
</feature>
<keyword evidence="2 4" id="KW-0067">ATP-binding</keyword>
<keyword evidence="5" id="KW-1185">Reference proteome</keyword>